<feature type="domain" description="KH type-2" evidence="3">
    <location>
        <begin position="9"/>
        <end position="84"/>
    </location>
</feature>
<evidence type="ECO:0000313" key="6">
    <source>
        <dbReference type="Proteomes" id="UP000034531"/>
    </source>
</evidence>
<dbReference type="InterPro" id="IPR034079">
    <property type="entry name" value="R3H_KhpB"/>
</dbReference>
<sequence>MAKDKISLIKKTTTEFLEKLLIAAEIKVEEADGAVQVNIETADPGILIGRHGRNLEAIQILLGQMIYQTLGEWTRIVVSVGDYRERRAKQLQELALNVAQKVTETKEPMVISDLTPAERRIIHLILQDHESVKSESEGEGKLRKLVIKPRV</sequence>
<dbReference type="PANTHER" id="PTHR35800:SF1">
    <property type="entry name" value="RNA-BINDING PROTEIN KHPB"/>
    <property type="match status" value="1"/>
</dbReference>
<evidence type="ECO:0000256" key="1">
    <source>
        <dbReference type="ARBA" id="ARBA00022884"/>
    </source>
</evidence>
<dbReference type="PROSITE" id="PS50823">
    <property type="entry name" value="KH_TYPE_2"/>
    <property type="match status" value="1"/>
</dbReference>
<dbReference type="InterPro" id="IPR036867">
    <property type="entry name" value="R3H_dom_sf"/>
</dbReference>
<dbReference type="EMBL" id="LBYI01000027">
    <property type="protein sequence ID" value="KKR49434.1"/>
    <property type="molecule type" value="Genomic_DNA"/>
</dbReference>
<proteinExistence type="predicted"/>
<evidence type="ECO:0000313" key="5">
    <source>
        <dbReference type="EMBL" id="KKR49434.1"/>
    </source>
</evidence>
<dbReference type="Gene3D" id="3.30.1370.50">
    <property type="entry name" value="R3H-like domain"/>
    <property type="match status" value="1"/>
</dbReference>
<dbReference type="SUPFAM" id="SSF82708">
    <property type="entry name" value="R3H domain"/>
    <property type="match status" value="1"/>
</dbReference>
<dbReference type="GO" id="GO:0003723">
    <property type="term" value="F:RNA binding"/>
    <property type="evidence" value="ECO:0007669"/>
    <property type="project" value="UniProtKB-UniRule"/>
</dbReference>
<dbReference type="InterPro" id="IPR009019">
    <property type="entry name" value="KH_sf_prok-type"/>
</dbReference>
<dbReference type="InterPro" id="IPR004044">
    <property type="entry name" value="KH_dom_type_2"/>
</dbReference>
<dbReference type="InterPro" id="IPR038008">
    <property type="entry name" value="Jag_KH"/>
</dbReference>
<dbReference type="Pfam" id="PF13083">
    <property type="entry name" value="KH_KhpA-B"/>
    <property type="match status" value="1"/>
</dbReference>
<reference evidence="5 6" key="1">
    <citation type="journal article" date="2015" name="Nature">
        <title>rRNA introns, odd ribosomes, and small enigmatic genomes across a large radiation of phyla.</title>
        <authorList>
            <person name="Brown C.T."/>
            <person name="Hug L.A."/>
            <person name="Thomas B.C."/>
            <person name="Sharon I."/>
            <person name="Castelle C.J."/>
            <person name="Singh A."/>
            <person name="Wilkins M.J."/>
            <person name="Williams K.H."/>
            <person name="Banfield J.F."/>
        </authorList>
    </citation>
    <scope>NUCLEOTIDE SEQUENCE [LARGE SCALE GENOMIC DNA]</scope>
</reference>
<accession>A0A0G0R9M0</accession>
<dbReference type="PROSITE" id="PS51061">
    <property type="entry name" value="R3H"/>
    <property type="match status" value="1"/>
</dbReference>
<dbReference type="InterPro" id="IPR039247">
    <property type="entry name" value="KhpB"/>
</dbReference>
<dbReference type="InterPro" id="IPR015946">
    <property type="entry name" value="KH_dom-like_a/b"/>
</dbReference>
<protein>
    <submittedName>
        <fullName evidence="5">Putative RNA-binding protein</fullName>
    </submittedName>
</protein>
<dbReference type="PANTHER" id="PTHR35800">
    <property type="entry name" value="PROTEIN JAG"/>
    <property type="match status" value="1"/>
</dbReference>
<dbReference type="InterPro" id="IPR001374">
    <property type="entry name" value="R3H_dom"/>
</dbReference>
<dbReference type="SMART" id="SM00393">
    <property type="entry name" value="R3H"/>
    <property type="match status" value="1"/>
</dbReference>
<keyword evidence="1 2" id="KW-0694">RNA-binding</keyword>
<evidence type="ECO:0000259" key="3">
    <source>
        <dbReference type="PROSITE" id="PS50823"/>
    </source>
</evidence>
<name>A0A0G0R9M0_9BACT</name>
<evidence type="ECO:0000259" key="4">
    <source>
        <dbReference type="PROSITE" id="PS51061"/>
    </source>
</evidence>
<dbReference type="CDD" id="cd02644">
    <property type="entry name" value="R3H_jag"/>
    <property type="match status" value="1"/>
</dbReference>
<organism evidence="5 6">
    <name type="scientific">Candidatus Curtissbacteria bacterium GW2011_GWA1_40_16</name>
    <dbReference type="NCBI Taxonomy" id="1618405"/>
    <lineage>
        <taxon>Bacteria</taxon>
        <taxon>Candidatus Curtissiibacteriota</taxon>
    </lineage>
</organism>
<dbReference type="SUPFAM" id="SSF54814">
    <property type="entry name" value="Prokaryotic type KH domain (KH-domain type II)"/>
    <property type="match status" value="1"/>
</dbReference>
<dbReference type="AlphaFoldDB" id="A0A0G0R9M0"/>
<comment type="caution">
    <text evidence="5">The sequence shown here is derived from an EMBL/GenBank/DDBJ whole genome shotgun (WGS) entry which is preliminary data.</text>
</comment>
<gene>
    <name evidence="5" type="ORF">UT84_C0027G0003</name>
</gene>
<dbReference type="Gene3D" id="3.30.300.20">
    <property type="match status" value="1"/>
</dbReference>
<dbReference type="Pfam" id="PF01424">
    <property type="entry name" value="R3H"/>
    <property type="match status" value="1"/>
</dbReference>
<feature type="domain" description="R3H" evidence="4">
    <location>
        <begin position="85"/>
        <end position="151"/>
    </location>
</feature>
<evidence type="ECO:0000256" key="2">
    <source>
        <dbReference type="PROSITE-ProRule" id="PRU00118"/>
    </source>
</evidence>
<dbReference type="CDD" id="cd02414">
    <property type="entry name" value="KH-II_Jag"/>
    <property type="match status" value="1"/>
</dbReference>
<dbReference type="Proteomes" id="UP000034531">
    <property type="component" value="Unassembled WGS sequence"/>
</dbReference>